<dbReference type="UniPathway" id="UPA00343"/>
<comment type="pathway">
    <text evidence="1">Cell wall biogenesis; peptidoglycan recycling.</text>
</comment>
<name>A0A222FHV6_9GAMM</name>
<dbReference type="Proteomes" id="UP000202440">
    <property type="component" value="Chromosome"/>
</dbReference>
<dbReference type="NCBIfam" id="NF007139">
    <property type="entry name" value="PRK09585.1-3"/>
    <property type="match status" value="1"/>
</dbReference>
<dbReference type="GO" id="GO:0016301">
    <property type="term" value="F:kinase activity"/>
    <property type="evidence" value="ECO:0007669"/>
    <property type="project" value="UniProtKB-KW"/>
</dbReference>
<evidence type="ECO:0000256" key="1">
    <source>
        <dbReference type="HAMAP-Rule" id="MF_01270"/>
    </source>
</evidence>
<keyword evidence="1 2" id="KW-0418">Kinase</keyword>
<dbReference type="AlphaFoldDB" id="A0A222FHV6"/>
<dbReference type="RefSeq" id="WP_094059431.1">
    <property type="nucleotide sequence ID" value="NZ_CP022530.1"/>
</dbReference>
<reference evidence="2 3" key="1">
    <citation type="submission" date="2017-07" db="EMBL/GenBank/DDBJ databases">
        <title>Annotated genome sequence of Bacterioplanes sanyensis isolated from Red Sea.</title>
        <authorList>
            <person name="Rehman Z.U."/>
        </authorList>
    </citation>
    <scope>NUCLEOTIDE SEQUENCE [LARGE SCALE GENOMIC DNA]</scope>
    <source>
        <strain evidence="2 3">NV9</strain>
    </source>
</reference>
<keyword evidence="1" id="KW-0067">ATP-binding</keyword>
<comment type="similarity">
    <text evidence="1">Belongs to the anhydro-N-acetylmuramic acid kinase family.</text>
</comment>
<dbReference type="PANTHER" id="PTHR30605:SF0">
    <property type="entry name" value="ANHYDRO-N-ACETYLMURAMIC ACID KINASE"/>
    <property type="match status" value="1"/>
</dbReference>
<keyword evidence="1" id="KW-0808">Transferase</keyword>
<dbReference type="GO" id="GO:0005524">
    <property type="term" value="F:ATP binding"/>
    <property type="evidence" value="ECO:0007669"/>
    <property type="project" value="UniProtKB-UniRule"/>
</dbReference>
<dbReference type="GO" id="GO:0006040">
    <property type="term" value="P:amino sugar metabolic process"/>
    <property type="evidence" value="ECO:0007669"/>
    <property type="project" value="InterPro"/>
</dbReference>
<dbReference type="UniPathway" id="UPA00544"/>
<dbReference type="InterPro" id="IPR043129">
    <property type="entry name" value="ATPase_NBD"/>
</dbReference>
<evidence type="ECO:0000313" key="2">
    <source>
        <dbReference type="EMBL" id="ASP38232.1"/>
    </source>
</evidence>
<comment type="function">
    <text evidence="1">Catalyzes the specific phosphorylation of 1,6-anhydro-N-acetylmuramic acid (anhMurNAc) with the simultaneous cleavage of the 1,6-anhydro ring, generating MurNAc-6-P. Is required for the utilization of anhMurNAc either imported from the medium or derived from its own cell wall murein, and thus plays a role in cell wall recycling.</text>
</comment>
<keyword evidence="3" id="KW-1185">Reference proteome</keyword>
<dbReference type="PANTHER" id="PTHR30605">
    <property type="entry name" value="ANHYDRO-N-ACETYLMURAMIC ACID KINASE"/>
    <property type="match status" value="1"/>
</dbReference>
<dbReference type="Pfam" id="PF03702">
    <property type="entry name" value="AnmK"/>
    <property type="match status" value="1"/>
</dbReference>
<organism evidence="2 3">
    <name type="scientific">Bacterioplanes sanyensis</name>
    <dbReference type="NCBI Taxonomy" id="1249553"/>
    <lineage>
        <taxon>Bacteria</taxon>
        <taxon>Pseudomonadati</taxon>
        <taxon>Pseudomonadota</taxon>
        <taxon>Gammaproteobacteria</taxon>
        <taxon>Oceanospirillales</taxon>
        <taxon>Oceanospirillaceae</taxon>
        <taxon>Bacterioplanes</taxon>
    </lineage>
</organism>
<dbReference type="GO" id="GO:0009254">
    <property type="term" value="P:peptidoglycan turnover"/>
    <property type="evidence" value="ECO:0007669"/>
    <property type="project" value="UniProtKB-UniRule"/>
</dbReference>
<dbReference type="GO" id="GO:0016773">
    <property type="term" value="F:phosphotransferase activity, alcohol group as acceptor"/>
    <property type="evidence" value="ECO:0007669"/>
    <property type="project" value="UniProtKB-UniRule"/>
</dbReference>
<dbReference type="CDD" id="cd24050">
    <property type="entry name" value="ASKHA_NBD_ANMK"/>
    <property type="match status" value="1"/>
</dbReference>
<feature type="binding site" evidence="1">
    <location>
        <begin position="10"/>
        <end position="17"/>
    </location>
    <ligand>
        <name>ATP</name>
        <dbReference type="ChEBI" id="CHEBI:30616"/>
    </ligand>
</feature>
<dbReference type="GO" id="GO:0097175">
    <property type="term" value="P:1,6-anhydro-N-acetyl-beta-muramic acid catabolic process"/>
    <property type="evidence" value="ECO:0007669"/>
    <property type="project" value="UniProtKB-UniRule"/>
</dbReference>
<proteinExistence type="inferred from homology"/>
<protein>
    <recommendedName>
        <fullName evidence="1">Anhydro-N-acetylmuramic acid kinase</fullName>
        <ecNumber evidence="1">2.7.1.170</ecNumber>
    </recommendedName>
    <alternativeName>
        <fullName evidence="1">AnhMurNAc kinase</fullName>
    </alternativeName>
</protein>
<dbReference type="HAMAP" id="MF_01270">
    <property type="entry name" value="AnhMurNAc_kinase"/>
    <property type="match status" value="1"/>
</dbReference>
<dbReference type="EMBL" id="CP022530">
    <property type="protein sequence ID" value="ASP38232.1"/>
    <property type="molecule type" value="Genomic_DNA"/>
</dbReference>
<gene>
    <name evidence="1" type="primary">anmK</name>
    <name evidence="2" type="ORF">CHH28_05835</name>
</gene>
<dbReference type="OrthoDB" id="9763949at2"/>
<dbReference type="Gene3D" id="3.30.420.40">
    <property type="match status" value="2"/>
</dbReference>
<dbReference type="EC" id="2.7.1.170" evidence="1"/>
<dbReference type="InterPro" id="IPR005338">
    <property type="entry name" value="Anhydro_N_Ac-Mur_kinase"/>
</dbReference>
<comment type="catalytic activity">
    <reaction evidence="1">
        <text>1,6-anhydro-N-acetyl-beta-muramate + ATP + H2O = N-acetyl-D-muramate 6-phosphate + ADP + H(+)</text>
        <dbReference type="Rhea" id="RHEA:24952"/>
        <dbReference type="ChEBI" id="CHEBI:15377"/>
        <dbReference type="ChEBI" id="CHEBI:15378"/>
        <dbReference type="ChEBI" id="CHEBI:30616"/>
        <dbReference type="ChEBI" id="CHEBI:58690"/>
        <dbReference type="ChEBI" id="CHEBI:58722"/>
        <dbReference type="ChEBI" id="CHEBI:456216"/>
        <dbReference type="EC" id="2.7.1.170"/>
    </reaction>
</comment>
<comment type="pathway">
    <text evidence="1">Amino-sugar metabolism; 1,6-anhydro-N-acetylmuramate degradation.</text>
</comment>
<keyword evidence="1" id="KW-0547">Nucleotide-binding</keyword>
<keyword evidence="1" id="KW-0119">Carbohydrate metabolism</keyword>
<dbReference type="KEGG" id="bsan:CHH28_05835"/>
<accession>A0A222FHV6</accession>
<dbReference type="SUPFAM" id="SSF53067">
    <property type="entry name" value="Actin-like ATPase domain"/>
    <property type="match status" value="1"/>
</dbReference>
<evidence type="ECO:0000313" key="3">
    <source>
        <dbReference type="Proteomes" id="UP000202440"/>
    </source>
</evidence>
<sequence>MTLYIGLMSGTSADGLDAALVEFGPTPRLRASYALKYPAELQRQLRQLATSDTVAVASLLDVQHTLAELSVTAVQQLLHSADLPASAVRAIGSHGHTLHHRPQPNCASWQLDNPSWLAEHTGITCVADFRRRDIAAGGQGAPLVPAFHRQMLANERGMVLNIGGIANLSMLNHDDVSGFDCGPGNALLDEYCQQQHLGACDQNGQRASQGKVNQALLEQWLQDPYFTTPPPRSTGREHFNLQRFAVPVGMHHNDALATLQQLTVNSIRMAVQHYGLSSAPIWVCGGGAHNQAMMAALQQALPHHAVASTADIGIDPDWVEAMAFAWLAKQALEGQCGNIASVTGAAGGRILGGIYPA</sequence>